<dbReference type="Proteomes" id="UP000789702">
    <property type="component" value="Unassembled WGS sequence"/>
</dbReference>
<name>A0ACA9P6I9_9GLOM</name>
<dbReference type="EMBL" id="CAJVPU010025056">
    <property type="protein sequence ID" value="CAG8694794.1"/>
    <property type="molecule type" value="Genomic_DNA"/>
</dbReference>
<protein>
    <submittedName>
        <fullName evidence="1">5474_t:CDS:1</fullName>
    </submittedName>
</protein>
<evidence type="ECO:0000313" key="1">
    <source>
        <dbReference type="EMBL" id="CAG8694794.1"/>
    </source>
</evidence>
<gene>
    <name evidence="1" type="ORF">DHETER_LOCUS11442</name>
</gene>
<accession>A0ACA9P6I9</accession>
<comment type="caution">
    <text evidence="1">The sequence shown here is derived from an EMBL/GenBank/DDBJ whole genome shotgun (WGS) entry which is preliminary data.</text>
</comment>
<feature type="non-terminal residue" evidence="1">
    <location>
        <position position="64"/>
    </location>
</feature>
<reference evidence="1" key="1">
    <citation type="submission" date="2021-06" db="EMBL/GenBank/DDBJ databases">
        <authorList>
            <person name="Kallberg Y."/>
            <person name="Tangrot J."/>
            <person name="Rosling A."/>
        </authorList>
    </citation>
    <scope>NUCLEOTIDE SEQUENCE</scope>
    <source>
        <strain evidence="1">IL203A</strain>
    </source>
</reference>
<evidence type="ECO:0000313" key="2">
    <source>
        <dbReference type="Proteomes" id="UP000789702"/>
    </source>
</evidence>
<keyword evidence="2" id="KW-1185">Reference proteome</keyword>
<organism evidence="1 2">
    <name type="scientific">Dentiscutata heterogama</name>
    <dbReference type="NCBI Taxonomy" id="1316150"/>
    <lineage>
        <taxon>Eukaryota</taxon>
        <taxon>Fungi</taxon>
        <taxon>Fungi incertae sedis</taxon>
        <taxon>Mucoromycota</taxon>
        <taxon>Glomeromycotina</taxon>
        <taxon>Glomeromycetes</taxon>
        <taxon>Diversisporales</taxon>
        <taxon>Gigasporaceae</taxon>
        <taxon>Dentiscutata</taxon>
    </lineage>
</organism>
<feature type="non-terminal residue" evidence="1">
    <location>
        <position position="1"/>
    </location>
</feature>
<proteinExistence type="predicted"/>
<sequence>DNVVNTGDRAVKKYTEALWQLVDELTFAFYFPDPAQHDLFKYAQEMNNEGYIRMFNFYKNGLVQ</sequence>